<dbReference type="SMART" id="SM00220">
    <property type="entry name" value="S_TKc"/>
    <property type="match status" value="1"/>
</dbReference>
<dbReference type="InterPro" id="IPR000719">
    <property type="entry name" value="Prot_kinase_dom"/>
</dbReference>
<dbReference type="InterPro" id="IPR017441">
    <property type="entry name" value="Protein_kinase_ATP_BS"/>
</dbReference>
<feature type="compositionally biased region" description="Polar residues" evidence="7">
    <location>
        <begin position="1059"/>
        <end position="1073"/>
    </location>
</feature>
<dbReference type="Proteomes" id="UP000695562">
    <property type="component" value="Unassembled WGS sequence"/>
</dbReference>
<feature type="region of interest" description="Disordered" evidence="7">
    <location>
        <begin position="306"/>
        <end position="347"/>
    </location>
</feature>
<gene>
    <name evidence="9" type="ORF">CYY_005283</name>
</gene>
<evidence type="ECO:0000313" key="9">
    <source>
        <dbReference type="EMBL" id="KAF2073404.1"/>
    </source>
</evidence>
<dbReference type="PROSITE" id="PS50011">
    <property type="entry name" value="PROTEIN_KINASE_DOM"/>
    <property type="match status" value="1"/>
</dbReference>
<dbReference type="Pfam" id="PF07714">
    <property type="entry name" value="PK_Tyr_Ser-Thr"/>
    <property type="match status" value="1"/>
</dbReference>
<dbReference type="GO" id="GO:0004709">
    <property type="term" value="F:MAP kinase kinase kinase activity"/>
    <property type="evidence" value="ECO:0007669"/>
    <property type="project" value="TreeGrafter"/>
</dbReference>
<evidence type="ECO:0000259" key="8">
    <source>
        <dbReference type="PROSITE" id="PS50011"/>
    </source>
</evidence>
<dbReference type="GO" id="GO:0009967">
    <property type="term" value="P:positive regulation of signal transduction"/>
    <property type="evidence" value="ECO:0007669"/>
    <property type="project" value="UniProtKB-ARBA"/>
</dbReference>
<feature type="compositionally biased region" description="Low complexity" evidence="7">
    <location>
        <begin position="330"/>
        <end position="347"/>
    </location>
</feature>
<dbReference type="PROSITE" id="PS00108">
    <property type="entry name" value="PROTEIN_KINASE_ST"/>
    <property type="match status" value="1"/>
</dbReference>
<dbReference type="OrthoDB" id="346907at2759"/>
<evidence type="ECO:0000256" key="5">
    <source>
        <dbReference type="ARBA" id="ARBA00022840"/>
    </source>
</evidence>
<dbReference type="GO" id="GO:0005524">
    <property type="term" value="F:ATP binding"/>
    <property type="evidence" value="ECO:0007669"/>
    <property type="project" value="UniProtKB-UniRule"/>
</dbReference>
<dbReference type="PROSITE" id="PS00107">
    <property type="entry name" value="PROTEIN_KINASE_ATP"/>
    <property type="match status" value="1"/>
</dbReference>
<organism evidence="9 10">
    <name type="scientific">Polysphondylium violaceum</name>
    <dbReference type="NCBI Taxonomy" id="133409"/>
    <lineage>
        <taxon>Eukaryota</taxon>
        <taxon>Amoebozoa</taxon>
        <taxon>Evosea</taxon>
        <taxon>Eumycetozoa</taxon>
        <taxon>Dictyostelia</taxon>
        <taxon>Dictyosteliales</taxon>
        <taxon>Dictyosteliaceae</taxon>
        <taxon>Polysphondylium</taxon>
    </lineage>
</organism>
<feature type="region of interest" description="Disordered" evidence="7">
    <location>
        <begin position="1056"/>
        <end position="1144"/>
    </location>
</feature>
<dbReference type="GO" id="GO:0007254">
    <property type="term" value="P:JNK cascade"/>
    <property type="evidence" value="ECO:0007669"/>
    <property type="project" value="TreeGrafter"/>
</dbReference>
<feature type="domain" description="Protein kinase" evidence="8">
    <location>
        <begin position="636"/>
        <end position="898"/>
    </location>
</feature>
<feature type="binding site" evidence="6">
    <location>
        <position position="663"/>
    </location>
    <ligand>
        <name>ATP</name>
        <dbReference type="ChEBI" id="CHEBI:30616"/>
    </ligand>
</feature>
<proteinExistence type="predicted"/>
<evidence type="ECO:0000256" key="7">
    <source>
        <dbReference type="SAM" id="MobiDB-lite"/>
    </source>
</evidence>
<keyword evidence="4" id="KW-0418">Kinase</keyword>
<name>A0A8J4PWV9_9MYCE</name>
<feature type="compositionally biased region" description="Low complexity" evidence="7">
    <location>
        <begin position="200"/>
        <end position="245"/>
    </location>
</feature>
<evidence type="ECO:0000256" key="3">
    <source>
        <dbReference type="ARBA" id="ARBA00022741"/>
    </source>
</evidence>
<evidence type="ECO:0000256" key="6">
    <source>
        <dbReference type="PROSITE-ProRule" id="PRU10141"/>
    </source>
</evidence>
<reference evidence="9" key="1">
    <citation type="submission" date="2020-01" db="EMBL/GenBank/DDBJ databases">
        <title>Development of genomics and gene disruption for Polysphondylium violaceum indicates a role for the polyketide synthase stlB in stalk morphogenesis.</title>
        <authorList>
            <person name="Narita B."/>
            <person name="Kawabe Y."/>
            <person name="Kin K."/>
            <person name="Saito T."/>
            <person name="Gibbs R."/>
            <person name="Kuspa A."/>
            <person name="Muzny D."/>
            <person name="Queller D."/>
            <person name="Richards S."/>
            <person name="Strassman J."/>
            <person name="Sucgang R."/>
            <person name="Worley K."/>
            <person name="Schaap P."/>
        </authorList>
    </citation>
    <scope>NUCLEOTIDE SEQUENCE</scope>
    <source>
        <strain evidence="9">QSvi11</strain>
    </source>
</reference>
<dbReference type="InterPro" id="IPR011009">
    <property type="entry name" value="Kinase-like_dom_sf"/>
</dbReference>
<protein>
    <recommendedName>
        <fullName evidence="8">Protein kinase domain-containing protein</fullName>
    </recommendedName>
</protein>
<dbReference type="EMBL" id="AJWJ01000206">
    <property type="protein sequence ID" value="KAF2073404.1"/>
    <property type="molecule type" value="Genomic_DNA"/>
</dbReference>
<dbReference type="CDD" id="cd13999">
    <property type="entry name" value="STKc_MAP3K-like"/>
    <property type="match status" value="1"/>
</dbReference>
<evidence type="ECO:0000313" key="10">
    <source>
        <dbReference type="Proteomes" id="UP000695562"/>
    </source>
</evidence>
<feature type="compositionally biased region" description="Polar residues" evidence="7">
    <location>
        <begin position="928"/>
        <end position="945"/>
    </location>
</feature>
<dbReference type="AlphaFoldDB" id="A0A8J4PWV9"/>
<dbReference type="InterPro" id="IPR001245">
    <property type="entry name" value="Ser-Thr/Tyr_kinase_cat_dom"/>
</dbReference>
<dbReference type="Gene3D" id="1.10.510.10">
    <property type="entry name" value="Transferase(Phosphotransferase) domain 1"/>
    <property type="match status" value="1"/>
</dbReference>
<evidence type="ECO:0000256" key="1">
    <source>
        <dbReference type="ARBA" id="ARBA00022527"/>
    </source>
</evidence>
<dbReference type="SUPFAM" id="SSF56112">
    <property type="entry name" value="Protein kinase-like (PK-like)"/>
    <property type="match status" value="1"/>
</dbReference>
<feature type="region of interest" description="Disordered" evidence="7">
    <location>
        <begin position="200"/>
        <end position="279"/>
    </location>
</feature>
<feature type="compositionally biased region" description="Polar residues" evidence="7">
    <location>
        <begin position="1"/>
        <end position="17"/>
    </location>
</feature>
<feature type="region of interest" description="Disordered" evidence="7">
    <location>
        <begin position="566"/>
        <end position="614"/>
    </location>
</feature>
<dbReference type="PANTHER" id="PTHR46716:SF1">
    <property type="entry name" value="MITOGEN-ACTIVATED PROTEIN KINASE KINASE KINASE 7"/>
    <property type="match status" value="1"/>
</dbReference>
<feature type="region of interest" description="Disordered" evidence="7">
    <location>
        <begin position="360"/>
        <end position="405"/>
    </location>
</feature>
<keyword evidence="5 6" id="KW-0067">ATP-binding</keyword>
<keyword evidence="3 6" id="KW-0547">Nucleotide-binding</keyword>
<feature type="region of interest" description="Disordered" evidence="7">
    <location>
        <begin position="1"/>
        <end position="24"/>
    </location>
</feature>
<keyword evidence="1" id="KW-0723">Serine/threonine-protein kinase</keyword>
<keyword evidence="10" id="KW-1185">Reference proteome</keyword>
<sequence>MSTDTNNNKSLVRTRSISDGAPKEPPTKRAFRFYWANDSHMYWTLLLDYSNTVSDVNEGLIGKIPTRGAQCALYKRTKGNFGRVKDRRLSNEDVIWDIVDKRRKNRKSDPLFVLKAKKPSSLSPPSSSPTLTFTSISKKSIELEITSPLSNSGEILNNNINNINNNNNNNNSNSNNNSGVNYNPYITNASISNATVVVSNTKSNNNNSNIVNNNNNNNNINTQISNNNSANSNSNTNTSNSNSSSPIMGVSPPQTNSLKSTMEMDPPPIPTISGTTNNNNNHYHHITNEKPPLSAAAILNSNSYSSNSLKSSATEMLPPPPSLTNSIIVTPPTTTTTTTTSTGRPLSSSSLANIIEQQQIGPTTTPPTPPSNSNSNNNSSSRSPLSGSNGISRSPSPFAKKVGGSILDHRKSSRLSGQLNPQDIRRLVKFYFGDSENTFLTIAVRNDMQSKEVCGSVEQKLLLQKNSTYIALVMPGNQNTPKIEKILEDDDVVIAIKDSWQDPFLTYFHVHQKPQNSSGKRLSRQIHNNEPHVIPSEWRRSTDAVTLKTSGEDMWNGKRKSIPIFLQVAGPPNSPTSSAVPGSPQRHHHHPTSPLSGANPENELQSGGDGANDDEEEEFDLLQLKGWIHWIPSADIEYIKRIGSGTYSKVYKGKYQNKFVAIKTMRGSNMTTEQIEGFKKECDILSTIQSPHLISFYGSCIEESQLSMVVEYCSKGTLYKVLNNPLLDFDWDKFFKWTIQIVEGVKYLHNMNPPVVHRDLKTLNILISSEWNAKICDFGLTRTMTMTNVSTLGTLRGTMAYTAPEIYEGLLFNTRSDVYSLGIIFWETVNRCFSGSYLKPFHDHPISLDIQIIILTSRNKIRPILNQHWPEELRHLIAWCWDEVPDKRPNCNEVYDYLIKLKQTFEDNRDTWEKIRTKSPKQVPIGGRSSSSTASNANGVSTKSNIDGGDNDDVTEKPADDASKQQMEKEHLEDHHQIGQQQDHLHLQFNDHHLLLDMEQQQQLEQEVLIQHEQQIRHEKQPVTVTRERKNTIIESSNATLIEVHSALVTEVFDYEDPQSPSLDSNSTNASPENNGNCINSSNSSSGSIPDILIPLNLNDNEDLSPSNNNNNDNNNNNNNNNRHSPLSSTSSLSPLSSFSPELNPLESNQIFEDKTCINNQQQQSPLPSQSQIVCDHVNIQTHHHQEIENNNNNTNNNLSNDENNDSQTLEEITTNNLFIDDNVNVQQ</sequence>
<evidence type="ECO:0000256" key="4">
    <source>
        <dbReference type="ARBA" id="ARBA00022777"/>
    </source>
</evidence>
<comment type="caution">
    <text evidence="9">The sequence shown here is derived from an EMBL/GenBank/DDBJ whole genome shotgun (WGS) entry which is preliminary data.</text>
</comment>
<evidence type="ECO:0000256" key="2">
    <source>
        <dbReference type="ARBA" id="ARBA00022679"/>
    </source>
</evidence>
<feature type="compositionally biased region" description="Basic and acidic residues" evidence="7">
    <location>
        <begin position="954"/>
        <end position="981"/>
    </location>
</feature>
<dbReference type="GO" id="GO:0006955">
    <property type="term" value="P:immune response"/>
    <property type="evidence" value="ECO:0007669"/>
    <property type="project" value="TreeGrafter"/>
</dbReference>
<dbReference type="InterPro" id="IPR008271">
    <property type="entry name" value="Ser/Thr_kinase_AS"/>
</dbReference>
<feature type="region of interest" description="Disordered" evidence="7">
    <location>
        <begin position="912"/>
        <end position="981"/>
    </location>
</feature>
<keyword evidence="2" id="KW-0808">Transferase</keyword>
<feature type="compositionally biased region" description="Low complexity" evidence="7">
    <location>
        <begin position="1074"/>
        <end position="1144"/>
    </location>
</feature>
<dbReference type="GO" id="GO:0019899">
    <property type="term" value="F:enzyme binding"/>
    <property type="evidence" value="ECO:0007669"/>
    <property type="project" value="UniProtKB-ARBA"/>
</dbReference>
<dbReference type="PANTHER" id="PTHR46716">
    <property type="entry name" value="MITOGEN-ACTIVATED PROTEIN KINASE KINASE KINASE 7"/>
    <property type="match status" value="1"/>
</dbReference>
<accession>A0A8J4PWV9</accession>
<feature type="compositionally biased region" description="Low complexity" evidence="7">
    <location>
        <begin position="371"/>
        <end position="389"/>
    </location>
</feature>